<evidence type="ECO:0000313" key="5">
    <source>
        <dbReference type="Proteomes" id="UP001152485"/>
    </source>
</evidence>
<keyword evidence="1" id="KW-0732">Signal</keyword>
<dbReference type="Proteomes" id="UP001152485">
    <property type="component" value="Unassembled WGS sequence"/>
</dbReference>
<feature type="signal peptide" evidence="1">
    <location>
        <begin position="1"/>
        <end position="27"/>
    </location>
</feature>
<evidence type="ECO:0008006" key="6">
    <source>
        <dbReference type="Google" id="ProtNLM"/>
    </source>
</evidence>
<dbReference type="Pfam" id="PF25222">
    <property type="entry name" value="DUF7840"/>
    <property type="match status" value="1"/>
</dbReference>
<name>A0ABN8UNG7_9GAMM</name>
<accession>A0ABN8UNG7</accession>
<protein>
    <recommendedName>
        <fullName evidence="6">DUF4105 domain-containing protein</fullName>
    </recommendedName>
</protein>
<comment type="caution">
    <text evidence="4">The sequence shown here is derived from an EMBL/GenBank/DDBJ whole genome shotgun (WGS) entry which is preliminary data.</text>
</comment>
<reference evidence="4 5" key="1">
    <citation type="submission" date="2022-07" db="EMBL/GenBank/DDBJ databases">
        <authorList>
            <person name="Criscuolo A."/>
        </authorList>
    </citation>
    <scope>NUCLEOTIDE SEQUENCE [LARGE SCALE GENOMIC DNA]</scope>
    <source>
        <strain evidence="5">CIP 111951</strain>
    </source>
</reference>
<feature type="domain" description="DUF7840" evidence="3">
    <location>
        <begin position="388"/>
        <end position="588"/>
    </location>
</feature>
<dbReference type="EMBL" id="CAMAPD010000013">
    <property type="protein sequence ID" value="CAH9063029.1"/>
    <property type="molecule type" value="Genomic_DNA"/>
</dbReference>
<dbReference type="InterPro" id="IPR057162">
    <property type="entry name" value="DUF7840"/>
</dbReference>
<dbReference type="InterPro" id="IPR025178">
    <property type="entry name" value="Lnb_N"/>
</dbReference>
<proteinExistence type="predicted"/>
<gene>
    <name evidence="4" type="ORF">PSECIP111951_02822</name>
</gene>
<evidence type="ECO:0000259" key="3">
    <source>
        <dbReference type="Pfam" id="PF25222"/>
    </source>
</evidence>
<feature type="chain" id="PRO_5045240195" description="DUF4105 domain-containing protein" evidence="1">
    <location>
        <begin position="28"/>
        <end position="598"/>
    </location>
</feature>
<evidence type="ECO:0000259" key="2">
    <source>
        <dbReference type="Pfam" id="PF13387"/>
    </source>
</evidence>
<dbReference type="Pfam" id="PF13387">
    <property type="entry name" value="Lnb_N"/>
    <property type="match status" value="1"/>
</dbReference>
<feature type="domain" description="Lnb N-terminal periplasmic" evidence="2">
    <location>
        <begin position="118"/>
        <end position="277"/>
    </location>
</feature>
<organism evidence="4 5">
    <name type="scientific">Pseudoalteromonas holothuriae</name>
    <dbReference type="NCBI Taxonomy" id="2963714"/>
    <lineage>
        <taxon>Bacteria</taxon>
        <taxon>Pseudomonadati</taxon>
        <taxon>Pseudomonadota</taxon>
        <taxon>Gammaproteobacteria</taxon>
        <taxon>Alteromonadales</taxon>
        <taxon>Pseudoalteromonadaceae</taxon>
        <taxon>Pseudoalteromonas</taxon>
    </lineage>
</organism>
<evidence type="ECO:0000313" key="4">
    <source>
        <dbReference type="EMBL" id="CAH9063029.1"/>
    </source>
</evidence>
<evidence type="ECO:0000256" key="1">
    <source>
        <dbReference type="SAM" id="SignalP"/>
    </source>
</evidence>
<sequence>MTLYFYLKRSILASFFLCIFISFQANAFHINERDLSIFNALVHKKGANQAVQDSGFFFFTGSNVLEVELRKSVEIMLGASQIRADFICEFPARALWISKRFQNTDTVDFSHCEALEYYLKAVDTNSISIVYASENLVSPSSFMGHSFLKLNSGQGREHAVSYFTDVDTINIPKLLFDSIVTGKQGHFVVSPYLESKRFYGQVEARNIYEYHLNLSDFEVKLLTLHLWELKERRIDYYFHSHNCATITLDILGIIEPNIIQSHTAWLTPLDVVKIVNNSQFVSHSTITPSLNWQLRTYGLQLSNMQKKTYFQQLIKGNLQKLEHTKKDELFVSRYLAALNRYLLKELKISKIVWQKNQAYIDDSFYENKGLEIDVGSFKNPLNRLGDSQASFSFHANSTQSYLLVNAIPASHLVSDDNRHAFSESSLELISPTVIITKDEVKLDEFTLYGISQYIPYDPIIGGVSGYFSLAYSGFDSSRFTTESKALAVGGLGVSMQPMPAFQYYGTIGTAVVTDIKRAWFETKLEAGLIAYLKGNNKLNLSAMWRFNKNNLHQSNMEIEFQNTYSIDAVQAILFGAKYTNWSQAKSKVSLFTGYKIYF</sequence>